<gene>
    <name evidence="1" type="primary">vasI</name>
    <name evidence="1" type="ORF">P3W55_00860</name>
</gene>
<dbReference type="InterPro" id="IPR017738">
    <property type="entry name" value="T6SS-assoc_VCA0118"/>
</dbReference>
<dbReference type="RefSeq" id="WP_009619707.1">
    <property type="nucleotide sequence ID" value="NZ_JARJLR010000020.1"/>
</dbReference>
<organism evidence="1 2">
    <name type="scientific">Pseudomonas citronellolis</name>
    <dbReference type="NCBI Taxonomy" id="53408"/>
    <lineage>
        <taxon>Bacteria</taxon>
        <taxon>Pseudomonadati</taxon>
        <taxon>Pseudomonadota</taxon>
        <taxon>Gammaproteobacteria</taxon>
        <taxon>Pseudomonadales</taxon>
        <taxon>Pseudomonadaceae</taxon>
        <taxon>Pseudomonas</taxon>
    </lineage>
</organism>
<comment type="caution">
    <text evidence="1">The sequence shown here is derived from an EMBL/GenBank/DDBJ whole genome shotgun (WGS) entry which is preliminary data.</text>
</comment>
<reference evidence="1" key="1">
    <citation type="submission" date="2023-03" db="EMBL/GenBank/DDBJ databases">
        <title>Draft assemblies of triclosan tolerant bacteria isolated from returned activated sludge.</title>
        <authorList>
            <person name="Van Hamelsveld S."/>
        </authorList>
    </citation>
    <scope>NUCLEOTIDE SEQUENCE</scope>
    <source>
        <strain evidence="1">GW210015_S63</strain>
    </source>
</reference>
<dbReference type="PROSITE" id="PS51257">
    <property type="entry name" value="PROKAR_LIPOPROTEIN"/>
    <property type="match status" value="1"/>
</dbReference>
<sequence length="230" mass="24452">MRSKGLIVFFALAVVGCDSGLPVAAAGASQDCVRIVSAMERLACFDAQAGTPPILHEPQAEENVVATAPEPAPEPEIIALMRRAEAGRIQGQGGFRLLQEADAMPGQTRVVVSAPALGAVTSQAHLVISCLSNISRLQLVADSPIAADRMNIRLLLDGRPLGDARPWQVLDDGQVVDAGRGLVAIDQLRQLAQAGSQLRIESDSAQVDGLKFEASDLHRLITQQRKACHW</sequence>
<protein>
    <submittedName>
        <fullName evidence="1">Type VI secretion system-associated protein VasI</fullName>
    </submittedName>
</protein>
<evidence type="ECO:0000313" key="1">
    <source>
        <dbReference type="EMBL" id="MDF3840255.1"/>
    </source>
</evidence>
<name>A0AAW6NYE3_9PSED</name>
<dbReference type="Pfam" id="PF11319">
    <property type="entry name" value="VasI"/>
    <property type="match status" value="1"/>
</dbReference>
<dbReference type="EMBL" id="JARJLR010000020">
    <property type="protein sequence ID" value="MDF3840255.1"/>
    <property type="molecule type" value="Genomic_DNA"/>
</dbReference>
<dbReference type="Proteomes" id="UP001220662">
    <property type="component" value="Unassembled WGS sequence"/>
</dbReference>
<dbReference type="AlphaFoldDB" id="A0AAW6NYE3"/>
<evidence type="ECO:0000313" key="2">
    <source>
        <dbReference type="Proteomes" id="UP001220662"/>
    </source>
</evidence>
<dbReference type="NCBIfam" id="TIGR03360">
    <property type="entry name" value="VI_minor_1"/>
    <property type="match status" value="1"/>
</dbReference>
<accession>A0AAW6NYE3</accession>
<proteinExistence type="predicted"/>